<dbReference type="AlphaFoldDB" id="A0A5B7J3J1"/>
<evidence type="ECO:0000313" key="2">
    <source>
        <dbReference type="EMBL" id="MPC92421.1"/>
    </source>
</evidence>
<dbReference type="Proteomes" id="UP000324222">
    <property type="component" value="Unassembled WGS sequence"/>
</dbReference>
<keyword evidence="3" id="KW-1185">Reference proteome</keyword>
<sequence>MTPLRHHLVRELPLKSQPPSTLQPPDEVDTHPQNPPLARLLNWVEGQGDKDGNVKGSMDGV</sequence>
<protein>
    <submittedName>
        <fullName evidence="2">Uncharacterized protein</fullName>
    </submittedName>
</protein>
<accession>A0A5B7J3J1</accession>
<dbReference type="EMBL" id="VSRR010091247">
    <property type="protein sequence ID" value="MPC92421.1"/>
    <property type="molecule type" value="Genomic_DNA"/>
</dbReference>
<reference evidence="2 3" key="1">
    <citation type="submission" date="2019-05" db="EMBL/GenBank/DDBJ databases">
        <title>Another draft genome of Portunus trituberculatus and its Hox gene families provides insights of decapod evolution.</title>
        <authorList>
            <person name="Jeong J.-H."/>
            <person name="Song I."/>
            <person name="Kim S."/>
            <person name="Choi T."/>
            <person name="Kim D."/>
            <person name="Ryu S."/>
            <person name="Kim W."/>
        </authorList>
    </citation>
    <scope>NUCLEOTIDE SEQUENCE [LARGE SCALE GENOMIC DNA]</scope>
    <source>
        <tissue evidence="2">Muscle</tissue>
    </source>
</reference>
<gene>
    <name evidence="2" type="ORF">E2C01_087510</name>
</gene>
<comment type="caution">
    <text evidence="2">The sequence shown here is derived from an EMBL/GenBank/DDBJ whole genome shotgun (WGS) entry which is preliminary data.</text>
</comment>
<proteinExistence type="predicted"/>
<name>A0A5B7J3J1_PORTR</name>
<organism evidence="2 3">
    <name type="scientific">Portunus trituberculatus</name>
    <name type="common">Swimming crab</name>
    <name type="synonym">Neptunus trituberculatus</name>
    <dbReference type="NCBI Taxonomy" id="210409"/>
    <lineage>
        <taxon>Eukaryota</taxon>
        <taxon>Metazoa</taxon>
        <taxon>Ecdysozoa</taxon>
        <taxon>Arthropoda</taxon>
        <taxon>Crustacea</taxon>
        <taxon>Multicrustacea</taxon>
        <taxon>Malacostraca</taxon>
        <taxon>Eumalacostraca</taxon>
        <taxon>Eucarida</taxon>
        <taxon>Decapoda</taxon>
        <taxon>Pleocyemata</taxon>
        <taxon>Brachyura</taxon>
        <taxon>Eubrachyura</taxon>
        <taxon>Portunoidea</taxon>
        <taxon>Portunidae</taxon>
        <taxon>Portuninae</taxon>
        <taxon>Portunus</taxon>
    </lineage>
</organism>
<evidence type="ECO:0000313" key="3">
    <source>
        <dbReference type="Proteomes" id="UP000324222"/>
    </source>
</evidence>
<feature type="region of interest" description="Disordered" evidence="1">
    <location>
        <begin position="1"/>
        <end position="36"/>
    </location>
</feature>
<evidence type="ECO:0000256" key="1">
    <source>
        <dbReference type="SAM" id="MobiDB-lite"/>
    </source>
</evidence>